<dbReference type="AlphaFoldDB" id="A0A165B1Z2"/>
<dbReference type="NCBIfam" id="NF005638">
    <property type="entry name" value="PRK07399.1"/>
    <property type="match status" value="1"/>
</dbReference>
<dbReference type="Pfam" id="PF13177">
    <property type="entry name" value="DNA_pol3_delta2"/>
    <property type="match status" value="1"/>
</dbReference>
<evidence type="ECO:0000313" key="1">
    <source>
        <dbReference type="EMBL" id="SAY38463.1"/>
    </source>
</evidence>
<proteinExistence type="predicted"/>
<keyword evidence="1" id="KW-0548">Nucleotidyltransferase</keyword>
<dbReference type="InterPro" id="IPR050238">
    <property type="entry name" value="DNA_Rep/Repair_Clamp_Loader"/>
</dbReference>
<evidence type="ECO:0000313" key="2">
    <source>
        <dbReference type="Proteomes" id="UP000182631"/>
    </source>
</evidence>
<dbReference type="PANTHER" id="PTHR11669">
    <property type="entry name" value="REPLICATION FACTOR C / DNA POLYMERASE III GAMMA-TAU SUBUNIT"/>
    <property type="match status" value="1"/>
</dbReference>
<keyword evidence="1" id="KW-0808">Transferase</keyword>
<dbReference type="OrthoDB" id="9810148at2"/>
<dbReference type="PANTHER" id="PTHR11669:SF8">
    <property type="entry name" value="DNA POLYMERASE III SUBUNIT DELTA"/>
    <property type="match status" value="1"/>
</dbReference>
<accession>A0A165B1Z2</accession>
<sequence>MSAPVSGTVFADVIGQGQAVELLQASLETQRLAPAYLFCGPHGVGRRRTALRFLEAVLSGRVQGGNLAQRRRLEEGNHPDLLVVEPTYSSQGRLLTAAEADGQGLKKRGLPQLRLEQVRDVGRFLARHPLQGQRSCALLDGVERLNEAAANALLKTLEEPGGGLLVLLAPSRSHVLATILSRCHVVNFRALCPAAMQQVLGGLERPEGADPPELLALAAGSPGQLLHHRQQWQALESDQRELLEQPLETPHQALTLARNIAERLDLEQQLWLIGWWQQHLWRGGYGEPSLIGTRIRDLERLHRQLRGYVQPRLAWEVTLLSGLAQR</sequence>
<keyword evidence="2" id="KW-1185">Reference proteome</keyword>
<organism evidence="1 2">
    <name type="scientific">Candidatus Synechococcus spongiarum</name>
    <dbReference type="NCBI Taxonomy" id="431041"/>
    <lineage>
        <taxon>Bacteria</taxon>
        <taxon>Bacillati</taxon>
        <taxon>Cyanobacteriota</taxon>
        <taxon>Cyanophyceae</taxon>
        <taxon>Synechococcales</taxon>
        <taxon>Synechococcaceae</taxon>
        <taxon>Synechococcus</taxon>
    </lineage>
</organism>
<dbReference type="EMBL" id="FITM01000038">
    <property type="protein sequence ID" value="SAY38463.1"/>
    <property type="molecule type" value="Genomic_DNA"/>
</dbReference>
<reference evidence="2" key="1">
    <citation type="submission" date="2016-02" db="EMBL/GenBank/DDBJ databases">
        <authorList>
            <person name="liu f."/>
        </authorList>
    </citation>
    <scope>NUCLEOTIDE SEQUENCE [LARGE SCALE GENOMIC DNA]</scope>
</reference>
<dbReference type="RefSeq" id="WP_074456940.1">
    <property type="nucleotide sequence ID" value="NZ_FITM01000038.1"/>
</dbReference>
<dbReference type="InterPro" id="IPR027417">
    <property type="entry name" value="P-loop_NTPase"/>
</dbReference>
<dbReference type="GO" id="GO:0003887">
    <property type="term" value="F:DNA-directed DNA polymerase activity"/>
    <property type="evidence" value="ECO:0007669"/>
    <property type="project" value="UniProtKB-EC"/>
</dbReference>
<name>A0A165B1Z2_9SYNE</name>
<dbReference type="Gene3D" id="3.40.50.300">
    <property type="entry name" value="P-loop containing nucleotide triphosphate hydrolases"/>
    <property type="match status" value="1"/>
</dbReference>
<protein>
    <submittedName>
        <fullName evidence="1">DNA polymerase III delta prime subunit</fullName>
        <ecNumber evidence="1">2.7.7.7</ecNumber>
    </submittedName>
</protein>
<dbReference type="Proteomes" id="UP000182631">
    <property type="component" value="Unassembled WGS sequence"/>
</dbReference>
<dbReference type="GO" id="GO:0006261">
    <property type="term" value="P:DNA-templated DNA replication"/>
    <property type="evidence" value="ECO:0007669"/>
    <property type="project" value="TreeGrafter"/>
</dbReference>
<gene>
    <name evidence="1" type="ORF">FLM9_346</name>
</gene>
<dbReference type="EC" id="2.7.7.7" evidence="1"/>
<dbReference type="SUPFAM" id="SSF52540">
    <property type="entry name" value="P-loop containing nucleoside triphosphate hydrolases"/>
    <property type="match status" value="1"/>
</dbReference>